<dbReference type="InterPro" id="IPR012675">
    <property type="entry name" value="Beta-grasp_dom_sf"/>
</dbReference>
<protein>
    <submittedName>
        <fullName evidence="1">Thiamine S protein</fullName>
    </submittedName>
</protein>
<keyword evidence="2" id="KW-1185">Reference proteome</keyword>
<dbReference type="AlphaFoldDB" id="A0A1F2P907"/>
<dbReference type="EMBL" id="LYOS01000003">
    <property type="protein sequence ID" value="OFV67748.1"/>
    <property type="molecule type" value="Genomic_DNA"/>
</dbReference>
<evidence type="ECO:0000313" key="2">
    <source>
        <dbReference type="Proteomes" id="UP000186940"/>
    </source>
</evidence>
<sequence length="64" mass="7120">MIIRLPDGSQKKVDISTMRVDELLRSLSLNPVLYLIRKDGRIIPEDSIVGGDDTIELIESTHSG</sequence>
<reference evidence="1" key="1">
    <citation type="submission" date="2016-05" db="EMBL/GenBank/DDBJ databases">
        <title>Microbial consortia oxidize butane by reversing methanogenesis.</title>
        <authorList>
            <person name="Laso-Perez R."/>
            <person name="Richter M."/>
            <person name="Wegener G."/>
            <person name="Musat F."/>
        </authorList>
    </citation>
    <scope>NUCLEOTIDE SEQUENCE [LARGE SCALE GENOMIC DNA]</scope>
    <source>
        <strain evidence="1">BOX2</strain>
    </source>
</reference>
<organism evidence="1 2">
    <name type="scientific">Candidatus Syntropharchaeum caldarium</name>
    <dbReference type="NCBI Taxonomy" id="1838285"/>
    <lineage>
        <taxon>Archaea</taxon>
        <taxon>Methanobacteriati</taxon>
        <taxon>Methanobacteriota</taxon>
        <taxon>Stenosarchaea group</taxon>
        <taxon>Methanomicrobia</taxon>
        <taxon>Methanosarcinales</taxon>
        <taxon>ANME-2 cluster</taxon>
        <taxon>Candidatus Syntropharchaeum</taxon>
    </lineage>
</organism>
<proteinExistence type="predicted"/>
<name>A0A1F2P907_9EURY</name>
<dbReference type="Gene3D" id="3.10.20.30">
    <property type="match status" value="1"/>
</dbReference>
<dbReference type="InterPro" id="IPR016155">
    <property type="entry name" value="Mopterin_synth/thiamin_S_b"/>
</dbReference>
<dbReference type="Proteomes" id="UP000186940">
    <property type="component" value="Unassembled WGS sequence"/>
</dbReference>
<dbReference type="SUPFAM" id="SSF54285">
    <property type="entry name" value="MoaD/ThiS"/>
    <property type="match status" value="1"/>
</dbReference>
<evidence type="ECO:0000313" key="1">
    <source>
        <dbReference type="EMBL" id="OFV67748.1"/>
    </source>
</evidence>
<gene>
    <name evidence="1" type="ORF">SCAL_001123</name>
</gene>
<accession>A0A1F2P907</accession>
<dbReference type="STRING" id="1838285.SCAL_001123"/>
<comment type="caution">
    <text evidence="1">The sequence shown here is derived from an EMBL/GenBank/DDBJ whole genome shotgun (WGS) entry which is preliminary data.</text>
</comment>